<feature type="transmembrane region" description="Helical" evidence="1">
    <location>
        <begin position="391"/>
        <end position="418"/>
    </location>
</feature>
<reference evidence="3" key="1">
    <citation type="journal article" date="2019" name="Int. J. Syst. Evol. Microbiol.">
        <title>The Global Catalogue of Microorganisms (GCM) 10K type strain sequencing project: providing services to taxonomists for standard genome sequencing and annotation.</title>
        <authorList>
            <consortium name="The Broad Institute Genomics Platform"/>
            <consortium name="The Broad Institute Genome Sequencing Center for Infectious Disease"/>
            <person name="Wu L."/>
            <person name="Ma J."/>
        </authorList>
    </citation>
    <scope>NUCLEOTIDE SEQUENCE [LARGE SCALE GENOMIC DNA]</scope>
    <source>
        <strain evidence="3">CCM 8896</strain>
    </source>
</reference>
<feature type="transmembrane region" description="Helical" evidence="1">
    <location>
        <begin position="21"/>
        <end position="39"/>
    </location>
</feature>
<proteinExistence type="predicted"/>
<feature type="transmembrane region" description="Helical" evidence="1">
    <location>
        <begin position="163"/>
        <end position="183"/>
    </location>
</feature>
<dbReference type="EMBL" id="JBHTOP010000026">
    <property type="protein sequence ID" value="MFD1672607.1"/>
    <property type="molecule type" value="Genomic_DNA"/>
</dbReference>
<keyword evidence="1" id="KW-0472">Membrane</keyword>
<dbReference type="Proteomes" id="UP001597267">
    <property type="component" value="Unassembled WGS sequence"/>
</dbReference>
<keyword evidence="1" id="KW-0812">Transmembrane</keyword>
<feature type="transmembrane region" description="Helical" evidence="1">
    <location>
        <begin position="78"/>
        <end position="103"/>
    </location>
</feature>
<feature type="transmembrane region" description="Helical" evidence="1">
    <location>
        <begin position="507"/>
        <end position="528"/>
    </location>
</feature>
<organism evidence="2 3">
    <name type="scientific">Agrilactobacillus yilanensis</name>
    <dbReference type="NCBI Taxonomy" id="2485997"/>
    <lineage>
        <taxon>Bacteria</taxon>
        <taxon>Bacillati</taxon>
        <taxon>Bacillota</taxon>
        <taxon>Bacilli</taxon>
        <taxon>Lactobacillales</taxon>
        <taxon>Lactobacillaceae</taxon>
        <taxon>Agrilactobacillus</taxon>
    </lineage>
</organism>
<comment type="caution">
    <text evidence="2">The sequence shown here is derived from an EMBL/GenBank/DDBJ whole genome shotgun (WGS) entry which is preliminary data.</text>
</comment>
<accession>A0ABW4JCB6</accession>
<feature type="transmembrane region" description="Helical" evidence="1">
    <location>
        <begin position="287"/>
        <end position="313"/>
    </location>
</feature>
<protein>
    <submittedName>
        <fullName evidence="2">ABC transporter permease</fullName>
    </submittedName>
</protein>
<feature type="transmembrane region" description="Helical" evidence="1">
    <location>
        <begin position="344"/>
        <end position="370"/>
    </location>
</feature>
<feature type="transmembrane region" description="Helical" evidence="1">
    <location>
        <begin position="124"/>
        <end position="151"/>
    </location>
</feature>
<dbReference type="RefSeq" id="WP_125711836.1">
    <property type="nucleotide sequence ID" value="NZ_JBHTOP010000026.1"/>
</dbReference>
<sequence length="535" mass="59010">MLFAGTSQWLKINLKKDWLRILIWLIAAAGIFVIVAAKFEAIYGTPSQIKTISDTLKSPAMIALFGLMPKGHLTTANIFAAEMLVFWAILMIICNFSIAIGSSRQTEENGITELLLGGYPVGRFAPLAATALELAVINLLFMVITGGGLVIADMSGNNASGNWLLAVILGIVGWAFGMIALVFAQLVADSHTANIYSYLFFGLTYLVRMMTDLKDATYTWLSPLGWIEKTQVYTHNNWLPVFLLLLLGLATFGLALALNEKRDLNAGLLQARSGHRRSRFLRGPLTLLWYLQRTSTIIWIIGLGVLGATYGAVFDSVGKLVNTSPIIRQILGSGGVHHLEKLQLLSFLGILGMIFSLLAIIAGVMVLNHLYNDERKGFLELVQTRAVARPYLYFVYVGYGVLLMTLALIAALLGAQFAGNAVLTQPLAFHYFRDVFSAVWPIALLFIGLNAALIGILPRGRNFVWLLLAMSFMISYFGKIMSLPKWAMNLSPFYWVHRVPVDTVNTSQMWLVGLCAVALVLIGCWGYCRRDLKTN</sequence>
<evidence type="ECO:0000313" key="3">
    <source>
        <dbReference type="Proteomes" id="UP001597267"/>
    </source>
</evidence>
<keyword evidence="1" id="KW-1133">Transmembrane helix</keyword>
<feature type="transmembrane region" description="Helical" evidence="1">
    <location>
        <begin position="238"/>
        <end position="258"/>
    </location>
</feature>
<feature type="transmembrane region" description="Helical" evidence="1">
    <location>
        <begin position="464"/>
        <end position="487"/>
    </location>
</feature>
<feature type="transmembrane region" description="Helical" evidence="1">
    <location>
        <begin position="195"/>
        <end position="211"/>
    </location>
</feature>
<evidence type="ECO:0000313" key="2">
    <source>
        <dbReference type="EMBL" id="MFD1672607.1"/>
    </source>
</evidence>
<evidence type="ECO:0000256" key="1">
    <source>
        <dbReference type="SAM" id="Phobius"/>
    </source>
</evidence>
<keyword evidence="3" id="KW-1185">Reference proteome</keyword>
<gene>
    <name evidence="2" type="ORF">ACFQ5M_10885</name>
</gene>
<name>A0ABW4JCB6_9LACO</name>
<feature type="transmembrane region" description="Helical" evidence="1">
    <location>
        <begin position="438"/>
        <end position="457"/>
    </location>
</feature>